<dbReference type="Proteomes" id="UP001165065">
    <property type="component" value="Unassembled WGS sequence"/>
</dbReference>
<keyword evidence="3" id="KW-1185">Reference proteome</keyword>
<proteinExistence type="predicted"/>
<sequence>MCVGPVTISGSNPMNVLIPGSLDTSDLVEVATVFNDKAGYRMIEEIGDAEFVAAFIEDVASIKMFRRQGFKRALERGGGQGPEPGSQARLYVSSQSCEEGSEGVSTMLEGIFVVNLSTFNVLFPPDYSFYFARVGLKEVYLDFKVWEGWGPVEFRTFASLAGEWLSPGGFVAFSVTSAGEYGSVSAWVAELMEAEGFERSQGGYDDGDQHGVFTKLPPPRPPSSSTLGLSGVYVINLDRRPDRWSHMKRLLSSSSITPPPTRVPATDGSTLDLANSPSLSNLFSLSSWRYGGATGNPYQDHGYRTSVLGCAHSHFRTWRAIVEDSKAKDEAQGLREGEKVSGEDSRMYLVLEDDVEFEGQFWEDRGNWDNLLAELRDNSQWDICFLGSLDDNDIYGDLTVFKVGDLSVQIMSREGRAHGAGAFALLLRPRGALALHSLASSLGIQQAVDWFIFEAVAKGEITAYKVKPMVAISPEGKGRDSDNDQSYRHARTQMMRESGGLPLGEAGGLRLESMEIIQPVGCVGEGGGEGVEIWMDMTVGEASNVFVERQMSSKLCGWLEMVEGGEEGGAGVTLVSSVQLSNSERPLRPFVPTYLGCWTFQEDGVRLTGLSEGSYILRLRLGKLWEDGSSESFGSSEGGTSTTAALFQVRAECGGAGGKCGEVLVRNEGLVEKLEWCEGEGTAKLFEMATNYCWDKEEKIACVDMIAGRMLGAGKMG</sequence>
<dbReference type="OrthoDB" id="47375at2759"/>
<name>A0A9W7LDB2_9STRA</name>
<reference evidence="3" key="1">
    <citation type="journal article" date="2023" name="Commun. Biol.">
        <title>Genome analysis of Parmales, the sister group of diatoms, reveals the evolutionary specialization of diatoms from phago-mixotrophs to photoautotrophs.</title>
        <authorList>
            <person name="Ban H."/>
            <person name="Sato S."/>
            <person name="Yoshikawa S."/>
            <person name="Yamada K."/>
            <person name="Nakamura Y."/>
            <person name="Ichinomiya M."/>
            <person name="Sato N."/>
            <person name="Blanc-Mathieu R."/>
            <person name="Endo H."/>
            <person name="Kuwata A."/>
            <person name="Ogata H."/>
        </authorList>
    </citation>
    <scope>NUCLEOTIDE SEQUENCE [LARGE SCALE GENOMIC DNA]</scope>
</reference>
<dbReference type="Pfam" id="PF01755">
    <property type="entry name" value="Glyco_transf_25"/>
    <property type="match status" value="1"/>
</dbReference>
<evidence type="ECO:0000313" key="2">
    <source>
        <dbReference type="EMBL" id="GMI45733.1"/>
    </source>
</evidence>
<organism evidence="2 3">
    <name type="scientific">Triparma columacea</name>
    <dbReference type="NCBI Taxonomy" id="722753"/>
    <lineage>
        <taxon>Eukaryota</taxon>
        <taxon>Sar</taxon>
        <taxon>Stramenopiles</taxon>
        <taxon>Ochrophyta</taxon>
        <taxon>Bolidophyceae</taxon>
        <taxon>Parmales</taxon>
        <taxon>Triparmaceae</taxon>
        <taxon>Triparma</taxon>
    </lineage>
</organism>
<accession>A0A9W7LDB2</accession>
<dbReference type="CDD" id="cd06532">
    <property type="entry name" value="Glyco_transf_25"/>
    <property type="match status" value="1"/>
</dbReference>
<dbReference type="InterPro" id="IPR002654">
    <property type="entry name" value="Glyco_trans_25"/>
</dbReference>
<dbReference type="AlphaFoldDB" id="A0A9W7LDB2"/>
<comment type="caution">
    <text evidence="2">The sequence shown here is derived from an EMBL/GenBank/DDBJ whole genome shotgun (WGS) entry which is preliminary data.</text>
</comment>
<protein>
    <recommendedName>
        <fullName evidence="1">Glycosyl transferase family 25 domain-containing protein</fullName>
    </recommendedName>
</protein>
<feature type="domain" description="Glycosyl transferase family 25" evidence="1">
    <location>
        <begin position="232"/>
        <end position="362"/>
    </location>
</feature>
<dbReference type="EMBL" id="BRYA01000262">
    <property type="protein sequence ID" value="GMI45733.1"/>
    <property type="molecule type" value="Genomic_DNA"/>
</dbReference>
<gene>
    <name evidence="2" type="ORF">TrCOL_g6917</name>
</gene>
<evidence type="ECO:0000313" key="3">
    <source>
        <dbReference type="Proteomes" id="UP001165065"/>
    </source>
</evidence>
<evidence type="ECO:0000259" key="1">
    <source>
        <dbReference type="Pfam" id="PF01755"/>
    </source>
</evidence>